<sequence>MTIYDIAKQAGVSIATVSRVLNGSSNVSAKTKEKVLAIMKREDYTPNIFARGLGLNSIKMIGLLCTDVSDIFYAKAVSVIENALKPLGFNSMLCCTGNNLEDKKKYMDLLLANRVDALILIGSTFKEKTDNSHIAKVAAQIPTVVINALIDLPTTYCVVCDQFQAMYDNVHILHKHGHDRILYLYDVDTYSSNQKLEGYKAAHHDLGLPLHTELILKVNHNKKDILDTLDSLFKKGITFSAVLATDDYMAICSMHSLIARGYSIPKDIPVIGFNNSMLCECSIPTLTSVDNMVESLCITAVNLLTDIFQGKNVTHKITLSAQLIERDSFQS</sequence>
<reference evidence="1" key="1">
    <citation type="submission" date="2017-10" db="EMBL/GenBank/DDBJ databases">
        <title>Genome sequence of cellulolytic Lachnospiraceae bacterium XHS1971 isolated from hotspring sediment.</title>
        <authorList>
            <person name="Vasudevan G."/>
            <person name="Joshi A.J."/>
            <person name="Hivarkar S."/>
            <person name="Lanjekar V.B."/>
            <person name="Dhakephalkar P.K."/>
            <person name="Dagar S."/>
        </authorList>
    </citation>
    <scope>NUCLEOTIDE SEQUENCE</scope>
    <source>
        <strain evidence="1">XHS1971</strain>
    </source>
</reference>
<evidence type="ECO:0000313" key="1">
    <source>
        <dbReference type="EMBL" id="PHV70968.1"/>
    </source>
</evidence>
<evidence type="ECO:0000313" key="2">
    <source>
        <dbReference type="Proteomes" id="UP000224460"/>
    </source>
</evidence>
<keyword evidence="2" id="KW-1185">Reference proteome</keyword>
<dbReference type="EMBL" id="PEDL01000006">
    <property type="protein sequence ID" value="PHV70968.1"/>
    <property type="molecule type" value="Genomic_DNA"/>
</dbReference>
<proteinExistence type="predicted"/>
<accession>A0AC61DCY2</accession>
<organism evidence="1 2">
    <name type="scientific">Sporanaerobium hydrogeniformans</name>
    <dbReference type="NCBI Taxonomy" id="3072179"/>
    <lineage>
        <taxon>Bacteria</taxon>
        <taxon>Bacillati</taxon>
        <taxon>Bacillota</taxon>
        <taxon>Clostridia</taxon>
        <taxon>Lachnospirales</taxon>
        <taxon>Lachnospiraceae</taxon>
        <taxon>Sporanaerobium</taxon>
    </lineage>
</organism>
<gene>
    <name evidence="1" type="ORF">CS063_08090</name>
</gene>
<name>A0AC61DCY2_9FIRM</name>
<dbReference type="Proteomes" id="UP000224460">
    <property type="component" value="Unassembled WGS sequence"/>
</dbReference>
<protein>
    <submittedName>
        <fullName evidence="1">LacI family transcriptional regulator</fullName>
    </submittedName>
</protein>
<comment type="caution">
    <text evidence="1">The sequence shown here is derived from an EMBL/GenBank/DDBJ whole genome shotgun (WGS) entry which is preliminary data.</text>
</comment>